<name>A0AB73BEV1_9GAMM</name>
<organism evidence="1 2">
    <name type="scientific">Pseudoalteromonas fuliginea</name>
    <dbReference type="NCBI Taxonomy" id="1872678"/>
    <lineage>
        <taxon>Bacteria</taxon>
        <taxon>Pseudomonadati</taxon>
        <taxon>Pseudomonadota</taxon>
        <taxon>Gammaproteobacteria</taxon>
        <taxon>Alteromonadales</taxon>
        <taxon>Pseudoalteromonadaceae</taxon>
        <taxon>Pseudoalteromonas</taxon>
    </lineage>
</organism>
<dbReference type="EMBL" id="SEUK01000052">
    <property type="protein sequence ID" value="KAA1158655.1"/>
    <property type="molecule type" value="Genomic_DNA"/>
</dbReference>
<comment type="caution">
    <text evidence="1">The sequence shown here is derived from an EMBL/GenBank/DDBJ whole genome shotgun (WGS) entry which is preliminary data.</text>
</comment>
<dbReference type="AlphaFoldDB" id="A0AB73BEV1"/>
<reference evidence="1 2" key="1">
    <citation type="submission" date="2019-01" db="EMBL/GenBank/DDBJ databases">
        <title>Genome sequences of marine Pseudoalteromonas species.</title>
        <authorList>
            <person name="Boraston A.B."/>
            <person name="Hehemann J.-H."/>
            <person name="Vickers C.J."/>
            <person name="Salama-Alber O."/>
            <person name="Abe K."/>
            <person name="Hettle A.J."/>
        </authorList>
    </citation>
    <scope>NUCLEOTIDE SEQUENCE [LARGE SCALE GENOMIC DNA]</scope>
    <source>
        <strain evidence="1 2">PS42</strain>
    </source>
</reference>
<dbReference type="SUPFAM" id="SSF55961">
    <property type="entry name" value="Bet v1-like"/>
    <property type="match status" value="1"/>
</dbReference>
<evidence type="ECO:0000313" key="2">
    <source>
        <dbReference type="Proteomes" id="UP000324162"/>
    </source>
</evidence>
<evidence type="ECO:0008006" key="3">
    <source>
        <dbReference type="Google" id="ProtNLM"/>
    </source>
</evidence>
<dbReference type="Gene3D" id="3.30.530.20">
    <property type="match status" value="1"/>
</dbReference>
<proteinExistence type="predicted"/>
<dbReference type="Proteomes" id="UP000324162">
    <property type="component" value="Unassembled WGS sequence"/>
</dbReference>
<protein>
    <recommendedName>
        <fullName evidence="3">Polyketide cyclase</fullName>
    </recommendedName>
</protein>
<evidence type="ECO:0000313" key="1">
    <source>
        <dbReference type="EMBL" id="KAA1158655.1"/>
    </source>
</evidence>
<dbReference type="RefSeq" id="WP_149614691.1">
    <property type="nucleotide sequence ID" value="NZ_SEUK01000052.1"/>
</dbReference>
<accession>A0AB73BEV1</accession>
<dbReference type="CDD" id="cd07818">
    <property type="entry name" value="SRPBCC_1"/>
    <property type="match status" value="1"/>
</dbReference>
<sequence length="179" mass="19849">MLLTIIIIGLMLPQNYSVNKTIEVNASIRTIKSLTTDFDEWHKWSPWQQVDPSIKFAVSEPSAGIGAHQSWTSKWGHGEMTITALNDRKMVFNTLLNNEHIVQGTLTFTTNSNNSVNVECHIEGQATTILVSGYMAIFSEYVLNNTIALGLNNLKTVAQLSDIQNVVESHDSQNSTGKN</sequence>
<dbReference type="InterPro" id="IPR023393">
    <property type="entry name" value="START-like_dom_sf"/>
</dbReference>
<gene>
    <name evidence="1" type="ORF">EU508_14190</name>
</gene>